<keyword evidence="8" id="KW-1185">Reference proteome</keyword>
<dbReference type="Gene3D" id="3.20.20.70">
    <property type="entry name" value="Aldolase class I"/>
    <property type="match status" value="1"/>
</dbReference>
<evidence type="ECO:0000256" key="1">
    <source>
        <dbReference type="ARBA" id="ARBA00001917"/>
    </source>
</evidence>
<dbReference type="InterPro" id="IPR000262">
    <property type="entry name" value="FMN-dep_DH"/>
</dbReference>
<dbReference type="RefSeq" id="WP_213669986.1">
    <property type="nucleotide sequence ID" value="NZ_JAHCDA010000002.1"/>
</dbReference>
<dbReference type="EMBL" id="JAHCDA010000002">
    <property type="protein sequence ID" value="MBS7811298.1"/>
    <property type="molecule type" value="Genomic_DNA"/>
</dbReference>
<dbReference type="PROSITE" id="PS51349">
    <property type="entry name" value="FMN_HYDROXY_ACID_DH_2"/>
    <property type="match status" value="1"/>
</dbReference>
<keyword evidence="2" id="KW-0285">Flavoprotein</keyword>
<keyword evidence="3" id="KW-0288">FMN</keyword>
<dbReference type="PANTHER" id="PTHR10578">
    <property type="entry name" value="S -2-HYDROXY-ACID OXIDASE-RELATED"/>
    <property type="match status" value="1"/>
</dbReference>
<dbReference type="InterPro" id="IPR008259">
    <property type="entry name" value="FMN_hydac_DH_AS"/>
</dbReference>
<feature type="domain" description="FMN hydroxy acid dehydrogenase" evidence="6">
    <location>
        <begin position="26"/>
        <end position="408"/>
    </location>
</feature>
<evidence type="ECO:0000256" key="4">
    <source>
        <dbReference type="ARBA" id="ARBA00023002"/>
    </source>
</evidence>
<reference evidence="7 8" key="1">
    <citation type="submission" date="2021-05" db="EMBL/GenBank/DDBJ databases">
        <title>Roseococcus sp. XZZS9, whole genome shotgun sequencing project.</title>
        <authorList>
            <person name="Zhao G."/>
            <person name="Shen L."/>
        </authorList>
    </citation>
    <scope>NUCLEOTIDE SEQUENCE [LARGE SCALE GENOMIC DNA]</scope>
    <source>
        <strain evidence="7 8">XZZS9</strain>
    </source>
</reference>
<dbReference type="Pfam" id="PF01070">
    <property type="entry name" value="FMN_dh"/>
    <property type="match status" value="1"/>
</dbReference>
<keyword evidence="4" id="KW-0560">Oxidoreductase</keyword>
<evidence type="ECO:0000256" key="3">
    <source>
        <dbReference type="ARBA" id="ARBA00022643"/>
    </source>
</evidence>
<dbReference type="PANTHER" id="PTHR10578:SF107">
    <property type="entry name" value="2-HYDROXYACID OXIDASE 1"/>
    <property type="match status" value="1"/>
</dbReference>
<gene>
    <name evidence="7" type="ORF">KHU32_10140</name>
</gene>
<dbReference type="InterPro" id="IPR037396">
    <property type="entry name" value="FMN_HAD"/>
</dbReference>
<dbReference type="CDD" id="cd02809">
    <property type="entry name" value="alpha_hydroxyacid_oxid_FMN"/>
    <property type="match status" value="1"/>
</dbReference>
<comment type="similarity">
    <text evidence="5">Belongs to the FMN-dependent alpha-hydroxy acid dehydrogenase family.</text>
</comment>
<protein>
    <submittedName>
        <fullName evidence="7">Alpha-hydroxy-acid oxidizing protein</fullName>
    </submittedName>
</protein>
<sequence length="408" mass="44662">MPDAHEGLRPAAQLPPVPALDEAGLRLRRLFPHYDVMEQRARQRVPRFAYDYAAGGVGHGAPNVVRNREAMDAVQILPRYGLDVSAIDTRVTLFGQDYAMPVGVAPMGNPGVVWPGTGDILARAAQKAGLAYIGSTVANESIETFGRIAPDAYWFQLYPMPAEEHRRSFDMVRRAEAVGAKVLVVTLDVPCRPKRVGDIANGLEVPFRWRARTLRDIALSPQWAIETLRRGRPAFETLRQYVPEGSSIFDIAAFGQRQMGQAITWEWIARLREIWPRAMVVKGIMHPDDAERAVEIGCDGVLVSNHGGRQFDAAPASIDVLPAIVERVGGRAKVLYDGSIRSGLDVLRALASGADFTFAARAFLWSVAAIGEAGGDHATASFREELRSSMGQAGLTTIEEAKRAPLFR</sequence>
<evidence type="ECO:0000256" key="2">
    <source>
        <dbReference type="ARBA" id="ARBA00022630"/>
    </source>
</evidence>
<dbReference type="SUPFAM" id="SSF51395">
    <property type="entry name" value="FMN-linked oxidoreductases"/>
    <property type="match status" value="1"/>
</dbReference>
<evidence type="ECO:0000313" key="7">
    <source>
        <dbReference type="EMBL" id="MBS7811298.1"/>
    </source>
</evidence>
<name>A0ABS5QD21_9PROT</name>
<dbReference type="PROSITE" id="PS00557">
    <property type="entry name" value="FMN_HYDROXY_ACID_DH_1"/>
    <property type="match status" value="1"/>
</dbReference>
<comment type="caution">
    <text evidence="7">The sequence shown here is derived from an EMBL/GenBank/DDBJ whole genome shotgun (WGS) entry which is preliminary data.</text>
</comment>
<evidence type="ECO:0000259" key="6">
    <source>
        <dbReference type="PROSITE" id="PS51349"/>
    </source>
</evidence>
<evidence type="ECO:0000256" key="5">
    <source>
        <dbReference type="ARBA" id="ARBA00024042"/>
    </source>
</evidence>
<organism evidence="7 8">
    <name type="scientific">Roseococcus pinisoli</name>
    <dbReference type="NCBI Taxonomy" id="2835040"/>
    <lineage>
        <taxon>Bacteria</taxon>
        <taxon>Pseudomonadati</taxon>
        <taxon>Pseudomonadota</taxon>
        <taxon>Alphaproteobacteria</taxon>
        <taxon>Acetobacterales</taxon>
        <taxon>Roseomonadaceae</taxon>
        <taxon>Roseococcus</taxon>
    </lineage>
</organism>
<accession>A0ABS5QD21</accession>
<dbReference type="InterPro" id="IPR012133">
    <property type="entry name" value="Alpha-hydoxy_acid_DH_FMN"/>
</dbReference>
<evidence type="ECO:0000313" key="8">
    <source>
        <dbReference type="Proteomes" id="UP000766336"/>
    </source>
</evidence>
<dbReference type="Proteomes" id="UP000766336">
    <property type="component" value="Unassembled WGS sequence"/>
</dbReference>
<proteinExistence type="inferred from homology"/>
<comment type="cofactor">
    <cofactor evidence="1">
        <name>FMN</name>
        <dbReference type="ChEBI" id="CHEBI:58210"/>
    </cofactor>
</comment>
<dbReference type="InterPro" id="IPR013785">
    <property type="entry name" value="Aldolase_TIM"/>
</dbReference>
<dbReference type="PIRSF" id="PIRSF000138">
    <property type="entry name" value="Al-hdrx_acd_dh"/>
    <property type="match status" value="1"/>
</dbReference>